<organism evidence="1">
    <name type="scientific">viral metagenome</name>
    <dbReference type="NCBI Taxonomy" id="1070528"/>
    <lineage>
        <taxon>unclassified sequences</taxon>
        <taxon>metagenomes</taxon>
        <taxon>organismal metagenomes</taxon>
    </lineage>
</organism>
<name>A0A6C0M1A3_9ZZZZ</name>
<sequence>MSDQLHHLQAIVEQLHIKYAGDEYMLGKLVAHIAQLPAVMDAVNQARDDKEQRKKTLITASDEFIEQFLNESPHYYYNPNVELFFVYDADAECNYSVINEDDILHPILTKISCNRELMPWKYKIKNQVLRRIKDRSLLTSIPESQTIQRTLNMLCPTLFRTRDCAKYFLTVIGDIILKKMVYIGEKGDKSDKGGSDKVDKGSVEPIYIATPKARQFIKGLSQECVTLFGTSLLSAFKFKFYEYAFRDCRLMDMNDVAMDAFSPPFKHRLIDIFCVAAHYSQRYENAEAFLNKQCKDTAMHQRVLYLTHCPEDELIAKFVSTCEPSPKSNINISWKNMMYLWKVFIDEERIPNVFFAQALKSRLVQQLPTYSETADAFLQLTSKHLPLVTRFKDFWTQTIVVNPNDDDELEIDEFTALFKQHHHHQIMQSGQLTPQLQSHNHTDAAFLGLIQHFYPEVAVENDKYLMHVSCSLWNKRGDVLAALQECAAAHTTSYKAYEFYCQHQRLKNKNNAAGPHHLIVSKKYFEKIYNNEK</sequence>
<proteinExistence type="predicted"/>
<dbReference type="AlphaFoldDB" id="A0A6C0M1A3"/>
<accession>A0A6C0M1A3</accession>
<dbReference type="EMBL" id="MN740631">
    <property type="protein sequence ID" value="QHU36727.1"/>
    <property type="molecule type" value="Genomic_DNA"/>
</dbReference>
<protein>
    <submittedName>
        <fullName evidence="1">Uncharacterized protein</fullName>
    </submittedName>
</protein>
<evidence type="ECO:0000313" key="1">
    <source>
        <dbReference type="EMBL" id="QHU36727.1"/>
    </source>
</evidence>
<reference evidence="1" key="1">
    <citation type="journal article" date="2020" name="Nature">
        <title>Giant virus diversity and host interactions through global metagenomics.</title>
        <authorList>
            <person name="Schulz F."/>
            <person name="Roux S."/>
            <person name="Paez-Espino D."/>
            <person name="Jungbluth S."/>
            <person name="Walsh D.A."/>
            <person name="Denef V.J."/>
            <person name="McMahon K.D."/>
            <person name="Konstantinidis K.T."/>
            <person name="Eloe-Fadrosh E.A."/>
            <person name="Kyrpides N.C."/>
            <person name="Woyke T."/>
        </authorList>
    </citation>
    <scope>NUCLEOTIDE SEQUENCE</scope>
    <source>
        <strain evidence="1">GVMAG-S-1035124-57</strain>
    </source>
</reference>